<keyword evidence="4" id="KW-1133">Transmembrane helix</keyword>
<keyword evidence="4" id="KW-0812">Transmembrane</keyword>
<protein>
    <recommendedName>
        <fullName evidence="5">CCHC-type domain-containing protein</fullName>
    </recommendedName>
</protein>
<dbReference type="PROSITE" id="PS50158">
    <property type="entry name" value="ZF_CCHC"/>
    <property type="match status" value="1"/>
</dbReference>
<evidence type="ECO:0000313" key="6">
    <source>
        <dbReference type="EMBL" id="CAI4010837.1"/>
    </source>
</evidence>
<dbReference type="GO" id="GO:0008270">
    <property type="term" value="F:zinc ion binding"/>
    <property type="evidence" value="ECO:0007669"/>
    <property type="project" value="UniProtKB-KW"/>
</dbReference>
<organism evidence="6">
    <name type="scientific">Cladocopium goreaui</name>
    <dbReference type="NCBI Taxonomy" id="2562237"/>
    <lineage>
        <taxon>Eukaryota</taxon>
        <taxon>Sar</taxon>
        <taxon>Alveolata</taxon>
        <taxon>Dinophyceae</taxon>
        <taxon>Suessiales</taxon>
        <taxon>Symbiodiniaceae</taxon>
        <taxon>Cladocopium</taxon>
    </lineage>
</organism>
<feature type="region of interest" description="Disordered" evidence="3">
    <location>
        <begin position="1191"/>
        <end position="1285"/>
    </location>
</feature>
<dbReference type="OrthoDB" id="423170at2759"/>
<evidence type="ECO:0000259" key="5">
    <source>
        <dbReference type="PROSITE" id="PS50158"/>
    </source>
</evidence>
<dbReference type="EMBL" id="CAMXCT030004941">
    <property type="protein sequence ID" value="CAL4798149.1"/>
    <property type="molecule type" value="Genomic_DNA"/>
</dbReference>
<feature type="domain" description="CCHC-type" evidence="5">
    <location>
        <begin position="781"/>
        <end position="797"/>
    </location>
</feature>
<keyword evidence="1" id="KW-0863">Zinc-finger</keyword>
<evidence type="ECO:0000256" key="4">
    <source>
        <dbReference type="SAM" id="Phobius"/>
    </source>
</evidence>
<keyword evidence="2" id="KW-0175">Coiled coil</keyword>
<feature type="region of interest" description="Disordered" evidence="3">
    <location>
        <begin position="752"/>
        <end position="781"/>
    </location>
</feature>
<dbReference type="InterPro" id="IPR036875">
    <property type="entry name" value="Znf_CCHC_sf"/>
</dbReference>
<feature type="coiled-coil region" evidence="2">
    <location>
        <begin position="177"/>
        <end position="208"/>
    </location>
</feature>
<dbReference type="SUPFAM" id="SSF57756">
    <property type="entry name" value="Retrovirus zinc finger-like domains"/>
    <property type="match status" value="1"/>
</dbReference>
<name>A0A9P1DIU8_9DINO</name>
<feature type="region of interest" description="Disordered" evidence="3">
    <location>
        <begin position="948"/>
        <end position="1008"/>
    </location>
</feature>
<evidence type="ECO:0000256" key="3">
    <source>
        <dbReference type="SAM" id="MobiDB-lite"/>
    </source>
</evidence>
<keyword evidence="8" id="KW-1185">Reference proteome</keyword>
<dbReference type="InterPro" id="IPR001878">
    <property type="entry name" value="Znf_CCHC"/>
</dbReference>
<evidence type="ECO:0000313" key="8">
    <source>
        <dbReference type="Proteomes" id="UP001152797"/>
    </source>
</evidence>
<keyword evidence="1" id="KW-0479">Metal-binding</keyword>
<keyword evidence="4" id="KW-0472">Membrane</keyword>
<dbReference type="Proteomes" id="UP001152797">
    <property type="component" value="Unassembled WGS sequence"/>
</dbReference>
<sequence length="1285" mass="141664">MEPSANFRRCSAEQKGRQAALDRQVFVRRDRCGMCFNLVAELWLLLLLSVVALVTFVVVFAPTSVETAIKDAVNSGRDEMCVQFPMLCRRTTFSTTLAISTANSFGADNSQFGEQSTMSTAILATTTTSGVTSVPNNDGSIATSFNMDGLVTDHPVLTTIRTMLATSTDKAEERRMVELLRRAMKRSHEEVETAMERLEQMSLSLQQDMGPAEMIKHLRDIGLLDGSDNDDDASLFEVNASALVRPNATPMMHDPWWYEDIDAERDDDDSWTTGGRLAEHVSRSAMNLTGVNDSQSVHVNNSRMYADPSQLFSMHDPFRRLSNKLSVSSWSVKHRLHVIYVFLGTCLILASVGMMHAGNRQHQGQGHHGPRMGPNYTADVGTATLKTPPSWSYENSHQYSLRSWLSDVVLWSNATDLEPDRHAPAVALVVTGAARDLIRELQPQQLREGVWEQGVHVSGLLLLCRTLARHYAPMETELQTRSMAELVGFSRLNGENMDAALTRFEVLKHRAIQRGGFAMNAATMSYILLNGLRLRPEQWDRMLLPLDGEMPVNDQQFQQLFERLRRVGRMNEGAFMPPNRQGATGEVGAFYFPSFGEPAPPMAPGYQTYYGGPPSMNADAQAPMSPPDVPMSNGVNMSASFAVMSEDEDQCPRCGMFYADDEFSSGTETDDGETDNEVTTLYGNLSEDSAKLGNELYEAYLVAKRRWRRFSNKPPRRYRRNHFNKFRHKSNMQKMQRYGTSYASFLPPGAFAAHRGPGGKASGKGRNGRQNPRGRDGQPLKCFKCGSTEHLAKRCSKPDSQGQQQMAMLTGIGGSNLQFFARGVSHQSDTASRPSSDVGASHVFTTMRMQTGELVSRTFEAESIHSSAPSSKRSFFDDLESLRSASSNNKRRVDTAVEDKRDEYADNPEPRFPPPTEPAPTAQQLQMKAAVVVNQPVAEWTSFMVGSLSSSSSAPAQPRMSSTEALLSGLESSRSSPSQAITADDAQDAESPSRPTRPTKQKQKEIRSATTLQLSQLLSNMPGSQPDPESSETIEAIEQQLRTHARKKLLDEPLHVSGVGKSAQCATTAVSVDFDLGMLVDGHDSAPELGCTYTAPVIPNSQLPMLLGLKSLRAKRAILDTHGRLLILPGEGGVKFRVSPGTLVLQLEDSESGHLILPMRPPMDPVDYRTVRSDRRTMEEHKLNFNTHCRAARTPSPTRTPVHATRGPYQKDGCRILTGVQEPSQPINSQQTRRLSDVHGVRSSEASRTPRTGRNSAPPEPPRAGRNAAPPEPSGPPPVRAEPNP</sequence>
<evidence type="ECO:0000256" key="2">
    <source>
        <dbReference type="SAM" id="Coils"/>
    </source>
</evidence>
<dbReference type="GO" id="GO:0003676">
    <property type="term" value="F:nucleic acid binding"/>
    <property type="evidence" value="ECO:0007669"/>
    <property type="project" value="InterPro"/>
</dbReference>
<feature type="region of interest" description="Disordered" evidence="3">
    <location>
        <begin position="885"/>
        <end position="925"/>
    </location>
</feature>
<evidence type="ECO:0000313" key="7">
    <source>
        <dbReference type="EMBL" id="CAL4798149.1"/>
    </source>
</evidence>
<dbReference type="EMBL" id="CAMXCT020004941">
    <property type="protein sequence ID" value="CAL1164212.1"/>
    <property type="molecule type" value="Genomic_DNA"/>
</dbReference>
<dbReference type="EMBL" id="CAMXCT010004941">
    <property type="protein sequence ID" value="CAI4010837.1"/>
    <property type="molecule type" value="Genomic_DNA"/>
</dbReference>
<evidence type="ECO:0000256" key="1">
    <source>
        <dbReference type="PROSITE-ProRule" id="PRU00047"/>
    </source>
</evidence>
<feature type="compositionally biased region" description="Basic and acidic residues" evidence="3">
    <location>
        <begin position="891"/>
        <end position="904"/>
    </location>
</feature>
<feature type="compositionally biased region" description="Low complexity" evidence="3">
    <location>
        <begin position="948"/>
        <end position="978"/>
    </location>
</feature>
<reference evidence="6" key="1">
    <citation type="submission" date="2022-10" db="EMBL/GenBank/DDBJ databases">
        <authorList>
            <person name="Chen Y."/>
            <person name="Dougan E. K."/>
            <person name="Chan C."/>
            <person name="Rhodes N."/>
            <person name="Thang M."/>
        </authorList>
    </citation>
    <scope>NUCLEOTIDE SEQUENCE</scope>
</reference>
<feature type="transmembrane region" description="Helical" evidence="4">
    <location>
        <begin position="42"/>
        <end position="61"/>
    </location>
</feature>
<reference evidence="7 8" key="2">
    <citation type="submission" date="2024-05" db="EMBL/GenBank/DDBJ databases">
        <authorList>
            <person name="Chen Y."/>
            <person name="Shah S."/>
            <person name="Dougan E. K."/>
            <person name="Thang M."/>
            <person name="Chan C."/>
        </authorList>
    </citation>
    <scope>NUCLEOTIDE SEQUENCE [LARGE SCALE GENOMIC DNA]</scope>
</reference>
<feature type="compositionally biased region" description="Polar residues" evidence="3">
    <location>
        <begin position="1221"/>
        <end position="1233"/>
    </location>
</feature>
<proteinExistence type="predicted"/>
<accession>A0A9P1DIU8</accession>
<feature type="compositionally biased region" description="Polar residues" evidence="3">
    <location>
        <begin position="1244"/>
        <end position="1255"/>
    </location>
</feature>
<gene>
    <name evidence="6" type="ORF">C1SCF055_LOCUS36062</name>
</gene>
<keyword evidence="1" id="KW-0862">Zinc</keyword>
<feature type="compositionally biased region" description="Pro residues" evidence="3">
    <location>
        <begin position="1270"/>
        <end position="1285"/>
    </location>
</feature>
<dbReference type="SMART" id="SM00343">
    <property type="entry name" value="ZnF_C2HC"/>
    <property type="match status" value="1"/>
</dbReference>
<comment type="caution">
    <text evidence="6">The sequence shown here is derived from an EMBL/GenBank/DDBJ whole genome shotgun (WGS) entry which is preliminary data.</text>
</comment>